<dbReference type="InterPro" id="IPR050902">
    <property type="entry name" value="ABC_Transporter_SBP"/>
</dbReference>
<organism evidence="2">
    <name type="scientific">freshwater metagenome</name>
    <dbReference type="NCBI Taxonomy" id="449393"/>
    <lineage>
        <taxon>unclassified sequences</taxon>
        <taxon>metagenomes</taxon>
        <taxon>ecological metagenomes</taxon>
    </lineage>
</organism>
<evidence type="ECO:0000313" key="2">
    <source>
        <dbReference type="EMBL" id="CAB4784709.1"/>
    </source>
</evidence>
<name>A0A6J6WLI1_9ZZZZ</name>
<dbReference type="Gene3D" id="3.40.50.1980">
    <property type="entry name" value="Nitrogenase molybdenum iron protein domain"/>
    <property type="match status" value="2"/>
</dbReference>
<accession>A0A6J6WLI1</accession>
<sequence>MNRTLEGGRQQVSRQNTPACQGKFWQTAHVRKNLLLLALVLVLSACTSASKGHSYSISQNDVTSITIKDSAEFSAKRVVVLANGVAEIMSSLNATSILVGRDISSTQSFLKDVPIVTSGHQVMAEKVISLKPDLVIIDASTGPQSAIEQIKKAGIRVVLTPESWTLTDIDKKISAVGAAIGAGIQAAKLNQLMSISFSQSTVTGSPRIAFLYLRGTSSIYLIGGPGSGADSLINSIGAIDVGAQIFSHPFNTLTAESLAAANPDIILVMSKGLESVGGTSGLLQLPGVAQTAAGKNARVIDVDDSLLLAFGTRTPSLVQALSLAVTKVMQ</sequence>
<dbReference type="PANTHER" id="PTHR30535">
    <property type="entry name" value="VITAMIN B12-BINDING PROTEIN"/>
    <property type="match status" value="1"/>
</dbReference>
<dbReference type="SUPFAM" id="SSF53807">
    <property type="entry name" value="Helical backbone' metal receptor"/>
    <property type="match status" value="1"/>
</dbReference>
<dbReference type="EMBL" id="CAFBRA010000063">
    <property type="protein sequence ID" value="CAB5076085.1"/>
    <property type="molecule type" value="Genomic_DNA"/>
</dbReference>
<dbReference type="InterPro" id="IPR002491">
    <property type="entry name" value="ABC_transptr_periplasmic_BD"/>
</dbReference>
<protein>
    <submittedName>
        <fullName evidence="2">Unannotated protein</fullName>
    </submittedName>
</protein>
<evidence type="ECO:0000313" key="3">
    <source>
        <dbReference type="EMBL" id="CAB4838971.1"/>
    </source>
</evidence>
<reference evidence="2" key="1">
    <citation type="submission" date="2020-05" db="EMBL/GenBank/DDBJ databases">
        <authorList>
            <person name="Chiriac C."/>
            <person name="Salcher M."/>
            <person name="Ghai R."/>
            <person name="Kavagutti S V."/>
        </authorList>
    </citation>
    <scope>NUCLEOTIDE SEQUENCE</scope>
</reference>
<dbReference type="Pfam" id="PF01497">
    <property type="entry name" value="Peripla_BP_2"/>
    <property type="match status" value="1"/>
</dbReference>
<feature type="domain" description="Fe/B12 periplasmic-binding" evidence="1">
    <location>
        <begin position="77"/>
        <end position="330"/>
    </location>
</feature>
<dbReference type="PROSITE" id="PS50983">
    <property type="entry name" value="FE_B12_PBP"/>
    <property type="match status" value="1"/>
</dbReference>
<dbReference type="AlphaFoldDB" id="A0A6J6WLI1"/>
<gene>
    <name evidence="2" type="ORF">UFOPK2942_00992</name>
    <name evidence="3" type="ORF">UFOPK3232_01109</name>
    <name evidence="4" type="ORF">UFOPK4242_00981</name>
    <name evidence="5" type="ORF">UFOPK4382_00945</name>
</gene>
<dbReference type="PANTHER" id="PTHR30535:SF4">
    <property type="entry name" value="HEMIN-BINDING PERIPLASMIC PROTEIN HMUT"/>
    <property type="match status" value="1"/>
</dbReference>
<dbReference type="EMBL" id="CAFARE010000049">
    <property type="protein sequence ID" value="CAB4838971.1"/>
    <property type="molecule type" value="Genomic_DNA"/>
</dbReference>
<evidence type="ECO:0000313" key="5">
    <source>
        <dbReference type="EMBL" id="CAB5076085.1"/>
    </source>
</evidence>
<evidence type="ECO:0000259" key="1">
    <source>
        <dbReference type="PROSITE" id="PS50983"/>
    </source>
</evidence>
<evidence type="ECO:0000313" key="4">
    <source>
        <dbReference type="EMBL" id="CAB5043177.1"/>
    </source>
</evidence>
<dbReference type="EMBL" id="CAFAAA010000036">
    <property type="protein sequence ID" value="CAB4784709.1"/>
    <property type="molecule type" value="Genomic_DNA"/>
</dbReference>
<proteinExistence type="predicted"/>
<dbReference type="EMBL" id="CAFBQC010000053">
    <property type="protein sequence ID" value="CAB5043177.1"/>
    <property type="molecule type" value="Genomic_DNA"/>
</dbReference>